<feature type="region of interest" description="Disordered" evidence="1">
    <location>
        <begin position="208"/>
        <end position="263"/>
    </location>
</feature>
<feature type="compositionally biased region" description="Basic residues" evidence="1">
    <location>
        <begin position="343"/>
        <end position="352"/>
    </location>
</feature>
<feature type="region of interest" description="Disordered" evidence="1">
    <location>
        <begin position="305"/>
        <end position="359"/>
    </location>
</feature>
<evidence type="ECO:0000313" key="2">
    <source>
        <dbReference type="EMBL" id="KAF3000877.1"/>
    </source>
</evidence>
<sequence>MVLQNMDTQFSKWSYDLKEGYTAIPFVTARVPPELHRKMVENDKKYWVSSIDELAGEQTDSQDIVKPTLEGHRNLRRVNTDILLTLVAQVMGEERVIWKVIVQICCNTDGIPCWNTARREMLLAGSKLGLDVDIETAYLREAESPDKPISNDDAFVEAIEYLTSRQYASATIVASAEVAKAATSEPVDDAASKRAAFIAKSRAAKNSSLVVSKSAGQKRSALQKNKNRKPIMSSPPPTPRKQEPTTKPAQGPEQQPTQQPQSRPAFIYLNSNAQDERHEVDTALQKQSIDFENGPEMEKWMHHLSRMKKARDEGRVLDEVEAPSAADGSQGGGDQGQGSKLAGRLKGKARKTAKGDSTC</sequence>
<accession>A0A9P4WAB2</accession>
<feature type="compositionally biased region" description="Polar residues" evidence="1">
    <location>
        <begin position="208"/>
        <end position="224"/>
    </location>
</feature>
<dbReference type="Proteomes" id="UP000801428">
    <property type="component" value="Unassembled WGS sequence"/>
</dbReference>
<keyword evidence="3" id="KW-1185">Reference proteome</keyword>
<dbReference type="EMBL" id="SWKU01000014">
    <property type="protein sequence ID" value="KAF3000877.1"/>
    <property type="molecule type" value="Genomic_DNA"/>
</dbReference>
<comment type="caution">
    <text evidence="2">The sequence shown here is derived from an EMBL/GenBank/DDBJ whole genome shotgun (WGS) entry which is preliminary data.</text>
</comment>
<dbReference type="OrthoDB" id="3779826at2759"/>
<protein>
    <submittedName>
        <fullName evidence="2">Uncharacterized protein</fullName>
    </submittedName>
</protein>
<name>A0A9P4WAB2_CURKU</name>
<evidence type="ECO:0000313" key="3">
    <source>
        <dbReference type="Proteomes" id="UP000801428"/>
    </source>
</evidence>
<dbReference type="AlphaFoldDB" id="A0A9P4WAB2"/>
<gene>
    <name evidence="2" type="ORF">E8E13_007695</name>
</gene>
<organism evidence="2 3">
    <name type="scientific">Curvularia kusanoi</name>
    <name type="common">Cochliobolus kusanoi</name>
    <dbReference type="NCBI Taxonomy" id="90978"/>
    <lineage>
        <taxon>Eukaryota</taxon>
        <taxon>Fungi</taxon>
        <taxon>Dikarya</taxon>
        <taxon>Ascomycota</taxon>
        <taxon>Pezizomycotina</taxon>
        <taxon>Dothideomycetes</taxon>
        <taxon>Pleosporomycetidae</taxon>
        <taxon>Pleosporales</taxon>
        <taxon>Pleosporineae</taxon>
        <taxon>Pleosporaceae</taxon>
        <taxon>Curvularia</taxon>
    </lineage>
</organism>
<proteinExistence type="predicted"/>
<reference evidence="2" key="1">
    <citation type="submission" date="2019-04" db="EMBL/GenBank/DDBJ databases">
        <title>Sequencing of skin fungus with MAO and IRED activity.</title>
        <authorList>
            <person name="Marsaioli A.J."/>
            <person name="Bonatto J.M.C."/>
            <person name="Reis Junior O."/>
        </authorList>
    </citation>
    <scope>NUCLEOTIDE SEQUENCE</scope>
    <source>
        <strain evidence="2">30M1</strain>
    </source>
</reference>
<feature type="compositionally biased region" description="Low complexity" evidence="1">
    <location>
        <begin position="248"/>
        <end position="263"/>
    </location>
</feature>
<evidence type="ECO:0000256" key="1">
    <source>
        <dbReference type="SAM" id="MobiDB-lite"/>
    </source>
</evidence>